<dbReference type="RefSeq" id="WP_341839428.1">
    <property type="nucleotide sequence ID" value="NZ_CP149792.1"/>
</dbReference>
<proteinExistence type="predicted"/>
<reference evidence="1 3" key="1">
    <citation type="submission" date="2024-03" db="EMBL/GenBank/DDBJ databases">
        <title>Chitinophaga caseinilytica sp. nov., a casein hydrolysing bacterium isolated from forest soil.</title>
        <authorList>
            <person name="Lee D.S."/>
            <person name="Han D.M."/>
            <person name="Baek J.H."/>
            <person name="Choi D.G."/>
            <person name="Jeon J.H."/>
            <person name="Jeon C.O."/>
        </authorList>
    </citation>
    <scope>NUCLEOTIDE SEQUENCE [LARGE SCALE GENOMIC DNA]</scope>
    <source>
        <strain evidence="1 3">KACC 19118</strain>
    </source>
</reference>
<dbReference type="EMBL" id="CP150096">
    <property type="protein sequence ID" value="WZN44659.1"/>
    <property type="molecule type" value="Genomic_DNA"/>
</dbReference>
<keyword evidence="3" id="KW-1185">Reference proteome</keyword>
<evidence type="ECO:0000313" key="2">
    <source>
        <dbReference type="EMBL" id="WZN44659.1"/>
    </source>
</evidence>
<evidence type="ECO:0000313" key="3">
    <source>
        <dbReference type="Proteomes" id="UP001449657"/>
    </source>
</evidence>
<accession>A0ABZ2YXC0</accession>
<gene>
    <name evidence="1" type="ORF">WJU22_17270</name>
    <name evidence="2" type="ORF">WJU22_17320</name>
</gene>
<protein>
    <submittedName>
        <fullName evidence="1">Uncharacterized protein</fullName>
    </submittedName>
</protein>
<organism evidence="1 3">
    <name type="scientific">Chitinophaga caseinilytica</name>
    <dbReference type="NCBI Taxonomy" id="2267521"/>
    <lineage>
        <taxon>Bacteria</taxon>
        <taxon>Pseudomonadati</taxon>
        <taxon>Bacteroidota</taxon>
        <taxon>Chitinophagia</taxon>
        <taxon>Chitinophagales</taxon>
        <taxon>Chitinophagaceae</taxon>
        <taxon>Chitinophaga</taxon>
    </lineage>
</organism>
<dbReference type="Proteomes" id="UP001449657">
    <property type="component" value="Chromosome"/>
</dbReference>
<sequence>MLQQLQDQADNLQHHLKKGDYSFIGPQDQRLFETFMRRANDIAPSNPFDHSIHDVLSNKQATLAALKALPAGTPLRIYVVTPTHDDSVLPFSTIEDYCSNHNIVL</sequence>
<dbReference type="EMBL" id="CP150096">
    <property type="protein sequence ID" value="WZN44649.1"/>
    <property type="molecule type" value="Genomic_DNA"/>
</dbReference>
<evidence type="ECO:0000313" key="1">
    <source>
        <dbReference type="EMBL" id="WZN44649.1"/>
    </source>
</evidence>
<name>A0ABZ2YXC0_9BACT</name>